<keyword evidence="4" id="KW-0443">Lipid metabolism</keyword>
<dbReference type="InterPro" id="IPR014748">
    <property type="entry name" value="Enoyl-CoA_hydra_C"/>
</dbReference>
<evidence type="ECO:0000256" key="4">
    <source>
        <dbReference type="ARBA" id="ARBA00023098"/>
    </source>
</evidence>
<protein>
    <submittedName>
        <fullName evidence="7">Enoyl-CoA hydratase/carnithine racemase</fullName>
    </submittedName>
</protein>
<name>A0A1G7HXE9_9RHOB</name>
<dbReference type="SUPFAM" id="SSF52096">
    <property type="entry name" value="ClpP/crotonase"/>
    <property type="match status" value="1"/>
</dbReference>
<comment type="pathway">
    <text evidence="1">Lipid metabolism; fatty acid beta-oxidation.</text>
</comment>
<keyword evidence="3" id="KW-0276">Fatty acid metabolism</keyword>
<dbReference type="InterPro" id="IPR001753">
    <property type="entry name" value="Enoyl-CoA_hydra/iso"/>
</dbReference>
<evidence type="ECO:0000256" key="3">
    <source>
        <dbReference type="ARBA" id="ARBA00022832"/>
    </source>
</evidence>
<sequence>MSATPKTVTLEIKDHIAHLTLNRPDKMNAVSEALVTDLLCAVAEIKASEARVVLLSGAGKAFCAGLDTSNFQRFMSEDLDDLVMRRTHGDGNAFQAFSLALYDLPIPVIAAIHGPCFGAGLQLAIAADIRIAAFDAQLSIMEMKWGLVPDMGGMVLFPRLLRSDVVRLLTYTHEVVPADRALAYGLVTEIAEEAHARALDIATVIAGKSPSAIQAAKRLIDIAESPNERAHVLMEESRAQRALIGTKDQMESVMAQMQKRAAQYD</sequence>
<evidence type="ECO:0000256" key="6">
    <source>
        <dbReference type="RuleBase" id="RU003707"/>
    </source>
</evidence>
<evidence type="ECO:0000256" key="2">
    <source>
        <dbReference type="ARBA" id="ARBA00005254"/>
    </source>
</evidence>
<proteinExistence type="inferred from homology"/>
<comment type="similarity">
    <text evidence="2 6">Belongs to the enoyl-CoA hydratase/isomerase family.</text>
</comment>
<dbReference type="InterPro" id="IPR029045">
    <property type="entry name" value="ClpP/crotonase-like_dom_sf"/>
</dbReference>
<dbReference type="GO" id="GO:0006635">
    <property type="term" value="P:fatty acid beta-oxidation"/>
    <property type="evidence" value="ECO:0007669"/>
    <property type="project" value="UniProtKB-UniPathway"/>
</dbReference>
<dbReference type="InterPro" id="IPR018376">
    <property type="entry name" value="Enoyl-CoA_hyd/isom_CS"/>
</dbReference>
<organism evidence="7 8">
    <name type="scientific">Celeribacter baekdonensis</name>
    <dbReference type="NCBI Taxonomy" id="875171"/>
    <lineage>
        <taxon>Bacteria</taxon>
        <taxon>Pseudomonadati</taxon>
        <taxon>Pseudomonadota</taxon>
        <taxon>Alphaproteobacteria</taxon>
        <taxon>Rhodobacterales</taxon>
        <taxon>Roseobacteraceae</taxon>
        <taxon>Celeribacter</taxon>
    </lineage>
</organism>
<dbReference type="OrthoDB" id="5730382at2"/>
<accession>A0A1G7HXE9</accession>
<dbReference type="UniPathway" id="UPA00659"/>
<dbReference type="CDD" id="cd06558">
    <property type="entry name" value="crotonase-like"/>
    <property type="match status" value="1"/>
</dbReference>
<dbReference type="NCBIfam" id="NF005699">
    <property type="entry name" value="PRK07509.1"/>
    <property type="match status" value="1"/>
</dbReference>
<dbReference type="PANTHER" id="PTHR43149:SF1">
    <property type="entry name" value="DELTA(3,5)-DELTA(2,4)-DIENOYL-COA ISOMERASE, MITOCHONDRIAL"/>
    <property type="match status" value="1"/>
</dbReference>
<dbReference type="AlphaFoldDB" id="A0A1G7HXE9"/>
<keyword evidence="5" id="KW-0413">Isomerase</keyword>
<evidence type="ECO:0000313" key="8">
    <source>
        <dbReference type="Proteomes" id="UP000182284"/>
    </source>
</evidence>
<dbReference type="InterPro" id="IPR045002">
    <property type="entry name" value="Ech1-like"/>
</dbReference>
<dbReference type="PANTHER" id="PTHR43149">
    <property type="entry name" value="ENOYL-COA HYDRATASE"/>
    <property type="match status" value="1"/>
</dbReference>
<dbReference type="EMBL" id="FNBL01000002">
    <property type="protein sequence ID" value="SDF05217.1"/>
    <property type="molecule type" value="Genomic_DNA"/>
</dbReference>
<evidence type="ECO:0000256" key="1">
    <source>
        <dbReference type="ARBA" id="ARBA00005005"/>
    </source>
</evidence>
<evidence type="ECO:0000256" key="5">
    <source>
        <dbReference type="ARBA" id="ARBA00023235"/>
    </source>
</evidence>
<dbReference type="RefSeq" id="WP_074641747.1">
    <property type="nucleotide sequence ID" value="NZ_FNBL01000002.1"/>
</dbReference>
<reference evidence="7 8" key="1">
    <citation type="submission" date="2016-10" db="EMBL/GenBank/DDBJ databases">
        <authorList>
            <person name="de Groot N.N."/>
        </authorList>
    </citation>
    <scope>NUCLEOTIDE SEQUENCE [LARGE SCALE GENOMIC DNA]</scope>
    <source>
        <strain evidence="7 8">DSM 27375</strain>
    </source>
</reference>
<gene>
    <name evidence="7" type="ORF">SAMN04488117_102115</name>
</gene>
<dbReference type="Gene3D" id="3.90.226.10">
    <property type="entry name" value="2-enoyl-CoA Hydratase, Chain A, domain 1"/>
    <property type="match status" value="1"/>
</dbReference>
<dbReference type="Proteomes" id="UP000182284">
    <property type="component" value="Unassembled WGS sequence"/>
</dbReference>
<dbReference type="GO" id="GO:0016853">
    <property type="term" value="F:isomerase activity"/>
    <property type="evidence" value="ECO:0007669"/>
    <property type="project" value="UniProtKB-KW"/>
</dbReference>
<dbReference type="PROSITE" id="PS00166">
    <property type="entry name" value="ENOYL_COA_HYDRATASE"/>
    <property type="match status" value="1"/>
</dbReference>
<evidence type="ECO:0000313" key="7">
    <source>
        <dbReference type="EMBL" id="SDF05217.1"/>
    </source>
</evidence>
<dbReference type="Pfam" id="PF00378">
    <property type="entry name" value="ECH_1"/>
    <property type="match status" value="1"/>
</dbReference>
<dbReference type="Gene3D" id="1.10.12.10">
    <property type="entry name" value="Lyase 2-enoyl-coa Hydratase, Chain A, domain 2"/>
    <property type="match status" value="1"/>
</dbReference>